<protein>
    <recommendedName>
        <fullName evidence="4">Peptidyl-prolyl cis-trans isomerase</fullName>
        <shortName evidence="4">PPIase</shortName>
        <ecNumber evidence="4">5.2.1.8</ecNumber>
    </recommendedName>
</protein>
<accession>A0A507EDH2</accession>
<evidence type="ECO:0000313" key="6">
    <source>
        <dbReference type="EMBL" id="TPX61405.1"/>
    </source>
</evidence>
<dbReference type="GO" id="GO:0005737">
    <property type="term" value="C:cytoplasm"/>
    <property type="evidence" value="ECO:0007669"/>
    <property type="project" value="TreeGrafter"/>
</dbReference>
<evidence type="ECO:0000256" key="3">
    <source>
        <dbReference type="ARBA" id="ARBA00023235"/>
    </source>
</evidence>
<dbReference type="Gene3D" id="2.40.100.10">
    <property type="entry name" value="Cyclophilin-like"/>
    <property type="match status" value="1"/>
</dbReference>
<dbReference type="GO" id="GO:0016018">
    <property type="term" value="F:cyclosporin A binding"/>
    <property type="evidence" value="ECO:0007669"/>
    <property type="project" value="TreeGrafter"/>
</dbReference>
<dbReference type="InterPro" id="IPR002130">
    <property type="entry name" value="Cyclophilin-type_PPIase_dom"/>
</dbReference>
<dbReference type="GO" id="GO:0003755">
    <property type="term" value="F:peptidyl-prolyl cis-trans isomerase activity"/>
    <property type="evidence" value="ECO:0007669"/>
    <property type="project" value="UniProtKB-UniRule"/>
</dbReference>
<comment type="catalytic activity">
    <reaction evidence="1 4">
        <text>[protein]-peptidylproline (omega=180) = [protein]-peptidylproline (omega=0)</text>
        <dbReference type="Rhea" id="RHEA:16237"/>
        <dbReference type="Rhea" id="RHEA-COMP:10747"/>
        <dbReference type="Rhea" id="RHEA-COMP:10748"/>
        <dbReference type="ChEBI" id="CHEBI:83833"/>
        <dbReference type="ChEBI" id="CHEBI:83834"/>
        <dbReference type="EC" id="5.2.1.8"/>
    </reaction>
</comment>
<dbReference type="PRINTS" id="PR00153">
    <property type="entry name" value="CSAPPISMRASE"/>
</dbReference>
<dbReference type="AlphaFoldDB" id="A0A507EDH2"/>
<sequence length="252" mass="27255">MAQAFITFQFTAQDAIHQSQIETYEFTQDLLSQHLDTLGGVPPETTPNQLTADQIEVLSSIHAATSSTPLSFTSPGLHPPSTLVLNLFSNVAPKAVTNFLRLCDGSKGVSKASKKPLHYLGNRVHRIIEGYIIQWGDIVKGDGSSGDSIYGGKFNDEPQALKLPISRGSLVMANSGKHSNTSQVFLVLSNDAERIRKNMQGKHVVLGHVYGMGVGDDLLDPVAKESVGVFERLDTVIDGTELLVKNCGVLRE</sequence>
<organism evidence="6 7">
    <name type="scientific">Chytriomyces confervae</name>
    <dbReference type="NCBI Taxonomy" id="246404"/>
    <lineage>
        <taxon>Eukaryota</taxon>
        <taxon>Fungi</taxon>
        <taxon>Fungi incertae sedis</taxon>
        <taxon>Chytridiomycota</taxon>
        <taxon>Chytridiomycota incertae sedis</taxon>
        <taxon>Chytridiomycetes</taxon>
        <taxon>Chytridiales</taxon>
        <taxon>Chytriomycetaceae</taxon>
        <taxon>Chytriomyces</taxon>
    </lineage>
</organism>
<dbReference type="PANTHER" id="PTHR11071:SF561">
    <property type="entry name" value="PEPTIDYL-PROLYL CIS-TRANS ISOMERASE D-RELATED"/>
    <property type="match status" value="1"/>
</dbReference>
<dbReference type="EMBL" id="QEAP01000666">
    <property type="protein sequence ID" value="TPX61405.1"/>
    <property type="molecule type" value="Genomic_DNA"/>
</dbReference>
<keyword evidence="2 4" id="KW-0697">Rotamase</keyword>
<evidence type="ECO:0000259" key="5">
    <source>
        <dbReference type="PROSITE" id="PS50072"/>
    </source>
</evidence>
<reference evidence="6 7" key="1">
    <citation type="journal article" date="2019" name="Sci. Rep.">
        <title>Comparative genomics of chytrid fungi reveal insights into the obligate biotrophic and pathogenic lifestyle of Synchytrium endobioticum.</title>
        <authorList>
            <person name="van de Vossenberg B.T.L.H."/>
            <person name="Warris S."/>
            <person name="Nguyen H.D.T."/>
            <person name="van Gent-Pelzer M.P.E."/>
            <person name="Joly D.L."/>
            <person name="van de Geest H.C."/>
            <person name="Bonants P.J.M."/>
            <person name="Smith D.S."/>
            <person name="Levesque C.A."/>
            <person name="van der Lee T.A.J."/>
        </authorList>
    </citation>
    <scope>NUCLEOTIDE SEQUENCE [LARGE SCALE GENOMIC DNA]</scope>
    <source>
        <strain evidence="6 7">CBS 675.73</strain>
    </source>
</reference>
<evidence type="ECO:0000256" key="4">
    <source>
        <dbReference type="RuleBase" id="RU363019"/>
    </source>
</evidence>
<gene>
    <name evidence="6" type="ORF">CcCBS67573_g08927</name>
</gene>
<dbReference type="PROSITE" id="PS50072">
    <property type="entry name" value="CSA_PPIASE_2"/>
    <property type="match status" value="1"/>
</dbReference>
<dbReference type="PANTHER" id="PTHR11071">
    <property type="entry name" value="PEPTIDYL-PROLYL CIS-TRANS ISOMERASE"/>
    <property type="match status" value="1"/>
</dbReference>
<dbReference type="STRING" id="246404.A0A507EDH2"/>
<keyword evidence="7" id="KW-1185">Reference proteome</keyword>
<evidence type="ECO:0000256" key="2">
    <source>
        <dbReference type="ARBA" id="ARBA00023110"/>
    </source>
</evidence>
<dbReference type="SUPFAM" id="SSF50891">
    <property type="entry name" value="Cyclophilin-like"/>
    <property type="match status" value="1"/>
</dbReference>
<dbReference type="OrthoDB" id="193499at2759"/>
<dbReference type="GO" id="GO:0006457">
    <property type="term" value="P:protein folding"/>
    <property type="evidence" value="ECO:0007669"/>
    <property type="project" value="TreeGrafter"/>
</dbReference>
<comment type="caution">
    <text evidence="6">The sequence shown here is derived from an EMBL/GenBank/DDBJ whole genome shotgun (WGS) entry which is preliminary data.</text>
</comment>
<dbReference type="InterPro" id="IPR029000">
    <property type="entry name" value="Cyclophilin-like_dom_sf"/>
</dbReference>
<dbReference type="Pfam" id="PF00160">
    <property type="entry name" value="Pro_isomerase"/>
    <property type="match status" value="1"/>
</dbReference>
<evidence type="ECO:0000313" key="7">
    <source>
        <dbReference type="Proteomes" id="UP000320333"/>
    </source>
</evidence>
<dbReference type="Proteomes" id="UP000320333">
    <property type="component" value="Unassembled WGS sequence"/>
</dbReference>
<evidence type="ECO:0000256" key="1">
    <source>
        <dbReference type="ARBA" id="ARBA00000971"/>
    </source>
</evidence>
<feature type="domain" description="PPIase cyclophilin-type" evidence="5">
    <location>
        <begin position="79"/>
        <end position="249"/>
    </location>
</feature>
<proteinExistence type="inferred from homology"/>
<comment type="function">
    <text evidence="4">PPIases accelerate the folding of proteins. It catalyzes the cis-trans isomerization of proline imidic peptide bonds in oligopeptides.</text>
</comment>
<name>A0A507EDH2_9FUNG</name>
<dbReference type="EC" id="5.2.1.8" evidence="4"/>
<keyword evidence="3 4" id="KW-0413">Isomerase</keyword>
<comment type="similarity">
    <text evidence="4">Belongs to the cyclophilin-type PPIase family.</text>
</comment>